<protein>
    <recommendedName>
        <fullName evidence="2">Beta-lactamase-related domain-containing protein</fullName>
    </recommendedName>
</protein>
<dbReference type="SUPFAM" id="SSF56601">
    <property type="entry name" value="beta-lactamase/transpeptidase-like"/>
    <property type="match status" value="1"/>
</dbReference>
<dbReference type="Proteomes" id="UP000094969">
    <property type="component" value="Chromosome"/>
</dbReference>
<dbReference type="OrthoDB" id="5377981at2"/>
<accession>A0A1D7U5K5</accession>
<dbReference type="EMBL" id="CP017147">
    <property type="protein sequence ID" value="AOO82647.1"/>
    <property type="molecule type" value="Genomic_DNA"/>
</dbReference>
<name>A0A1D7U5K5_9HYPH</name>
<evidence type="ECO:0000259" key="2">
    <source>
        <dbReference type="Pfam" id="PF00144"/>
    </source>
</evidence>
<dbReference type="Pfam" id="PF00144">
    <property type="entry name" value="Beta-lactamase"/>
    <property type="match status" value="1"/>
</dbReference>
<keyword evidence="4" id="KW-1185">Reference proteome</keyword>
<dbReference type="InterPro" id="IPR012338">
    <property type="entry name" value="Beta-lactam/transpept-like"/>
</dbReference>
<dbReference type="Gene3D" id="3.40.710.10">
    <property type="entry name" value="DD-peptidase/beta-lactamase superfamily"/>
    <property type="match status" value="1"/>
</dbReference>
<organism evidence="3 4">
    <name type="scientific">Bosea vaviloviae</name>
    <dbReference type="NCBI Taxonomy" id="1526658"/>
    <lineage>
        <taxon>Bacteria</taxon>
        <taxon>Pseudomonadati</taxon>
        <taxon>Pseudomonadota</taxon>
        <taxon>Alphaproteobacteria</taxon>
        <taxon>Hyphomicrobiales</taxon>
        <taxon>Boseaceae</taxon>
        <taxon>Bosea</taxon>
    </lineage>
</organism>
<proteinExistence type="inferred from homology"/>
<feature type="domain" description="Beta-lactamase-related" evidence="2">
    <location>
        <begin position="42"/>
        <end position="335"/>
    </location>
</feature>
<dbReference type="KEGG" id="bvv:BHK69_21330"/>
<gene>
    <name evidence="3" type="ORF">BHK69_21330</name>
</gene>
<evidence type="ECO:0000256" key="1">
    <source>
        <dbReference type="ARBA" id="ARBA00038473"/>
    </source>
</evidence>
<dbReference type="PANTHER" id="PTHR22935">
    <property type="entry name" value="PENICILLIN-BINDING PROTEIN"/>
    <property type="match status" value="1"/>
</dbReference>
<sequence length="450" mass="49249">MAEPSANREIAMSLAFIPPGLPPNEAIQRMLVQRVDELRLSRGMIIGTSDARERIFVAHGYRDGISNDPVKRDTIFEIGSITKLFTALLLADMAQRGEVGLDEPVAHLLPSEVSVPTRNGRDITLCDLATHRSGLPKRPTNLQPRDPDDPYAHYTASELYEFLGEHELSSTPGDAYRYSNVGAGLLGHALARRAGARDYETLLRDRILVPLAMNDTVIGLPPHLEQRLASPHDSSLEAIPLWNLNVLAGAGALRSTAVDMLIFVEALGDAQSPIGSMVSPIVTPREQGGLGLGAPHPNGGITIAHSGRTGGTRSHIRYIPEWERGIVVLSNSNVDAVVDLGVHILDTRCSPLWFRKEAAVDSAVFTRLIGRYQISPRRVLEVTNSDGRLFVRHTGEAIRLFPSSEWQYFYRAINAQITNAQITFEPGDDGRAARLILHENGSDRIAVRVA</sequence>
<dbReference type="AlphaFoldDB" id="A0A1D7U5K5"/>
<reference evidence="3 4" key="1">
    <citation type="journal article" date="2015" name="Antonie Van Leeuwenhoek">
        <title>Bosea vaviloviae sp. nov., a new species of slow-growing rhizobia isolated from nodules of the relict species Vavilovia formosa (Stev.) Fed.</title>
        <authorList>
            <person name="Safronova V.I."/>
            <person name="Kuznetsova I.G."/>
            <person name="Sazanova A.L."/>
            <person name="Kimeklis A.K."/>
            <person name="Belimov A.A."/>
            <person name="Andronov E.E."/>
            <person name="Pinaev A.G."/>
            <person name="Chizhevskaya E.P."/>
            <person name="Pukhaev A.R."/>
            <person name="Popov K.P."/>
            <person name="Willems A."/>
            <person name="Tikhonovich I.A."/>
        </authorList>
    </citation>
    <scope>NUCLEOTIDE SEQUENCE [LARGE SCALE GENOMIC DNA]</scope>
    <source>
        <strain evidence="3 4">Vaf18</strain>
    </source>
</reference>
<evidence type="ECO:0000313" key="3">
    <source>
        <dbReference type="EMBL" id="AOO82647.1"/>
    </source>
</evidence>
<dbReference type="STRING" id="1526658.BHK69_21330"/>
<dbReference type="RefSeq" id="WP_069691853.1">
    <property type="nucleotide sequence ID" value="NZ_CP017147.1"/>
</dbReference>
<dbReference type="PANTHER" id="PTHR22935:SF95">
    <property type="entry name" value="BETA-LACTAMASE-LIKE 1-RELATED"/>
    <property type="match status" value="1"/>
</dbReference>
<comment type="similarity">
    <text evidence="1">Belongs to the beta-lactamase family.</text>
</comment>
<evidence type="ECO:0000313" key="4">
    <source>
        <dbReference type="Proteomes" id="UP000094969"/>
    </source>
</evidence>
<dbReference type="InterPro" id="IPR051478">
    <property type="entry name" value="Beta-lactamase-like_AB/R"/>
</dbReference>
<dbReference type="InterPro" id="IPR001466">
    <property type="entry name" value="Beta-lactam-related"/>
</dbReference>